<keyword evidence="1" id="KW-1133">Transmembrane helix</keyword>
<keyword evidence="1" id="KW-0472">Membrane</keyword>
<reference evidence="2 3" key="1">
    <citation type="submission" date="2019-06" db="EMBL/GenBank/DDBJ databases">
        <title>Pac Bio to generate improved reference genome sequences for organisms with transposon mutant libraries (support for FEBA project).</title>
        <authorList>
            <person name="Blow M."/>
        </authorList>
    </citation>
    <scope>NUCLEOTIDE SEQUENCE [LARGE SCALE GENOMIC DNA]</scope>
    <source>
        <strain evidence="2 3">USDA 1844</strain>
    </source>
</reference>
<dbReference type="Proteomes" id="UP000319824">
    <property type="component" value="Unassembled WGS sequence"/>
</dbReference>
<feature type="transmembrane region" description="Helical" evidence="1">
    <location>
        <begin position="12"/>
        <end position="30"/>
    </location>
</feature>
<evidence type="ECO:0000313" key="2">
    <source>
        <dbReference type="EMBL" id="TVZ66656.1"/>
    </source>
</evidence>
<accession>A0A559SWC2</accession>
<gene>
    <name evidence="2" type="ORF">BCL32_7055</name>
</gene>
<name>A0A559SWC2_9HYPH</name>
<evidence type="ECO:0000256" key="1">
    <source>
        <dbReference type="SAM" id="Phobius"/>
    </source>
</evidence>
<organism evidence="2 3">
    <name type="scientific">Rhizobium mongolense USDA 1844</name>
    <dbReference type="NCBI Taxonomy" id="1079460"/>
    <lineage>
        <taxon>Bacteria</taxon>
        <taxon>Pseudomonadati</taxon>
        <taxon>Pseudomonadota</taxon>
        <taxon>Alphaproteobacteria</taxon>
        <taxon>Hyphomicrobiales</taxon>
        <taxon>Rhizobiaceae</taxon>
        <taxon>Rhizobium/Agrobacterium group</taxon>
        <taxon>Rhizobium</taxon>
    </lineage>
</organism>
<keyword evidence="1" id="KW-0812">Transmembrane</keyword>
<dbReference type="EMBL" id="VISO01000003">
    <property type="protein sequence ID" value="TVZ66656.1"/>
    <property type="molecule type" value="Genomic_DNA"/>
</dbReference>
<dbReference type="RefSeq" id="WP_167521937.1">
    <property type="nucleotide sequence ID" value="NZ_ATTQ01000029.1"/>
</dbReference>
<sequence length="51" mass="5473">MIYPEEKSSDLTAPLAILLAIAGILAALFARPKGYRRQRWGSTNSIAGAGR</sequence>
<dbReference type="AlphaFoldDB" id="A0A559SWC2"/>
<protein>
    <submittedName>
        <fullName evidence="2">Uncharacterized protein</fullName>
    </submittedName>
</protein>
<comment type="caution">
    <text evidence="2">The sequence shown here is derived from an EMBL/GenBank/DDBJ whole genome shotgun (WGS) entry which is preliminary data.</text>
</comment>
<evidence type="ECO:0000313" key="3">
    <source>
        <dbReference type="Proteomes" id="UP000319824"/>
    </source>
</evidence>
<proteinExistence type="predicted"/>